<evidence type="ECO:0000256" key="6">
    <source>
        <dbReference type="ARBA" id="ARBA00022729"/>
    </source>
</evidence>
<evidence type="ECO:0000256" key="2">
    <source>
        <dbReference type="ARBA" id="ARBA00004193"/>
    </source>
</evidence>
<protein>
    <submittedName>
        <fullName evidence="12">Substrate-binding domain-containing protein</fullName>
    </submittedName>
</protein>
<dbReference type="GO" id="GO:0005886">
    <property type="term" value="C:plasma membrane"/>
    <property type="evidence" value="ECO:0007669"/>
    <property type="project" value="UniProtKB-SubCell"/>
</dbReference>
<keyword evidence="7" id="KW-0677">Repeat</keyword>
<evidence type="ECO:0000256" key="1">
    <source>
        <dbReference type="ARBA" id="ARBA00002841"/>
    </source>
</evidence>
<dbReference type="SUPFAM" id="SSF53850">
    <property type="entry name" value="Periplasmic binding protein-like II"/>
    <property type="match status" value="1"/>
</dbReference>
<name>A0A8J6J7B8_9FIRM</name>
<gene>
    <name evidence="12" type="ORF">H8S57_10080</name>
</gene>
<evidence type="ECO:0000256" key="8">
    <source>
        <dbReference type="ARBA" id="ARBA00023139"/>
    </source>
</evidence>
<keyword evidence="6 10" id="KW-0732">Signal</keyword>
<keyword evidence="13" id="KW-1185">Reference proteome</keyword>
<sequence length="756" mass="81939">MLRAGQDGKERCGMKRLLAAVLCLVLVCAAAARAAEPEQALWTRSEGDGDYVTIRVPCPEGEQLPWAQTRKLCVRYADTGEPVALCSNYYRGYLFATVPAAQAGRTLEAGLGEPVRFADHITVWEGVEYYDAPIGTDELNLRGVLRGDGSGNLNAGAVITRAEAFALIVRLLGIPEEGEIWAEWYDANGKSTGYDDVAPGAWYVPVAAAARACGLAAPDALFHPERPVTRGEFTVMLYRAMRAVGWLEAPQGDEKLVLADGEDLPDWAREAYLAFDRGDLGIVTFRDTGGRDSEGFPLQERLAEPGRGATRGEIIEFLYSALRRLPWYPLPEAIEWGFDRAMPVIDGSTSTYPYTKAVYGAFFSNFENHPQYPESHSKSHESYQRLIDGAADVLFAATLPSEALKAQAAEAGVQLECIPIAYDAMVFFTNAENPVLGLTQRQIQDLYVYGKYTNWNQVGGPNAQLLPYRRNADSGSHALMEQYFLEGGKLSLSPNVHNVLTSYAMSSALTDVAQALRTDPAAYAIGYSVFYYYVNSSWLLDDAGGGELKLLSVDGVMPSDSTIADGSYPLAGYNYVVLRSDEPEDSPARRLAAFMLGEAGQSRVANAGFGPLSGGPKADFERDFPDWSPDEIFPAGSSYVVLAWDRGSAVLRASGLVRSVADGRWHELVANQCPAPAGEGVAAAVLGPPGCTVVFGSVGRELRGDLTVRLSYDGGQVLTQTVYPGRTFHFLLEGQVELEGLELLARDGQSLGSWKP</sequence>
<keyword evidence="9" id="KW-0449">Lipoprotein</keyword>
<evidence type="ECO:0000256" key="4">
    <source>
        <dbReference type="ARBA" id="ARBA00011529"/>
    </source>
</evidence>
<evidence type="ECO:0000256" key="10">
    <source>
        <dbReference type="SAM" id="SignalP"/>
    </source>
</evidence>
<reference evidence="12" key="1">
    <citation type="submission" date="2020-08" db="EMBL/GenBank/DDBJ databases">
        <title>Genome public.</title>
        <authorList>
            <person name="Liu C."/>
            <person name="Sun Q."/>
        </authorList>
    </citation>
    <scope>NUCLEOTIDE SEQUENCE</scope>
    <source>
        <strain evidence="12">NSJ-51</strain>
    </source>
</reference>
<dbReference type="InterPro" id="IPR024370">
    <property type="entry name" value="PBP_domain"/>
</dbReference>
<evidence type="ECO:0000313" key="12">
    <source>
        <dbReference type="EMBL" id="MBC5734071.1"/>
    </source>
</evidence>
<keyword evidence="5" id="KW-0813">Transport</keyword>
<evidence type="ECO:0000256" key="9">
    <source>
        <dbReference type="ARBA" id="ARBA00023288"/>
    </source>
</evidence>
<comment type="subunit">
    <text evidence="4">The complex is composed of two ATP-binding proteins (PstB), two transmembrane proteins (PstC and PstA) and a solute-binding protein (PstS).</text>
</comment>
<keyword evidence="5" id="KW-0592">Phosphate transport</keyword>
<accession>A0A8J6J7B8</accession>
<dbReference type="EMBL" id="JACOPP010000012">
    <property type="protein sequence ID" value="MBC5734071.1"/>
    <property type="molecule type" value="Genomic_DNA"/>
</dbReference>
<dbReference type="PROSITE" id="PS51272">
    <property type="entry name" value="SLH"/>
    <property type="match status" value="1"/>
</dbReference>
<evidence type="ECO:0000313" key="13">
    <source>
        <dbReference type="Proteomes" id="UP000661435"/>
    </source>
</evidence>
<proteinExistence type="inferred from homology"/>
<dbReference type="AlphaFoldDB" id="A0A8J6J7B8"/>
<dbReference type="PANTHER" id="PTHR30570:SF1">
    <property type="entry name" value="PHOSPHATE-BINDING PROTEIN PSTS"/>
    <property type="match status" value="1"/>
</dbReference>
<dbReference type="InterPro" id="IPR050811">
    <property type="entry name" value="Phosphate_ABC_transporter"/>
</dbReference>
<dbReference type="GO" id="GO:0006817">
    <property type="term" value="P:phosphate ion transport"/>
    <property type="evidence" value="ECO:0007669"/>
    <property type="project" value="UniProtKB-KW"/>
</dbReference>
<comment type="caution">
    <text evidence="12">The sequence shown here is derived from an EMBL/GenBank/DDBJ whole genome shotgun (WGS) entry which is preliminary data.</text>
</comment>
<comment type="subcellular location">
    <subcellularLocation>
        <location evidence="2">Cell membrane</location>
        <topology evidence="2">Lipid-anchor</topology>
    </subcellularLocation>
</comment>
<feature type="signal peptide" evidence="10">
    <location>
        <begin position="1"/>
        <end position="34"/>
    </location>
</feature>
<keyword evidence="8" id="KW-0564">Palmitate</keyword>
<evidence type="ECO:0000256" key="3">
    <source>
        <dbReference type="ARBA" id="ARBA00008725"/>
    </source>
</evidence>
<comment type="function">
    <text evidence="1">Part of the ABC transporter complex PstSACB involved in phosphate import.</text>
</comment>
<evidence type="ECO:0000256" key="5">
    <source>
        <dbReference type="ARBA" id="ARBA00022592"/>
    </source>
</evidence>
<dbReference type="InterPro" id="IPR001119">
    <property type="entry name" value="SLH_dom"/>
</dbReference>
<organism evidence="12 13">
    <name type="scientific">Lawsonibacter hominis</name>
    <dbReference type="NCBI Taxonomy" id="2763053"/>
    <lineage>
        <taxon>Bacteria</taxon>
        <taxon>Bacillati</taxon>
        <taxon>Bacillota</taxon>
        <taxon>Clostridia</taxon>
        <taxon>Eubacteriales</taxon>
        <taxon>Oscillospiraceae</taxon>
        <taxon>Lawsonibacter</taxon>
    </lineage>
</organism>
<comment type="similarity">
    <text evidence="3">Belongs to the PstS family.</text>
</comment>
<dbReference type="Gene3D" id="3.40.190.10">
    <property type="entry name" value="Periplasmic binding protein-like II"/>
    <property type="match status" value="2"/>
</dbReference>
<evidence type="ECO:0000256" key="7">
    <source>
        <dbReference type="ARBA" id="ARBA00022737"/>
    </source>
</evidence>
<feature type="chain" id="PRO_5035236615" evidence="10">
    <location>
        <begin position="35"/>
        <end position="756"/>
    </location>
</feature>
<evidence type="ECO:0000259" key="11">
    <source>
        <dbReference type="PROSITE" id="PS51272"/>
    </source>
</evidence>
<dbReference type="Proteomes" id="UP000661435">
    <property type="component" value="Unassembled WGS sequence"/>
</dbReference>
<dbReference type="Pfam" id="PF12849">
    <property type="entry name" value="PBP_like_2"/>
    <property type="match status" value="1"/>
</dbReference>
<feature type="domain" description="SLH" evidence="11">
    <location>
        <begin position="190"/>
        <end position="251"/>
    </location>
</feature>
<dbReference type="Pfam" id="PF00395">
    <property type="entry name" value="SLH"/>
    <property type="match status" value="1"/>
</dbReference>
<dbReference type="PANTHER" id="PTHR30570">
    <property type="entry name" value="PERIPLASMIC PHOSPHATE BINDING COMPONENT OF PHOSPHATE ABC TRANSPORTER"/>
    <property type="match status" value="1"/>
</dbReference>